<name>A0ABX0GSA5_9ACTN</name>
<evidence type="ECO:0000256" key="2">
    <source>
        <dbReference type="ARBA" id="ARBA00022448"/>
    </source>
</evidence>
<feature type="signal peptide" evidence="6">
    <location>
        <begin position="1"/>
        <end position="23"/>
    </location>
</feature>
<dbReference type="InterPro" id="IPR028082">
    <property type="entry name" value="Peripla_BP_I"/>
</dbReference>
<organism evidence="8 9">
    <name type="scientific">Motilibacter deserti</name>
    <dbReference type="NCBI Taxonomy" id="2714956"/>
    <lineage>
        <taxon>Bacteria</taxon>
        <taxon>Bacillati</taxon>
        <taxon>Actinomycetota</taxon>
        <taxon>Actinomycetes</taxon>
        <taxon>Motilibacterales</taxon>
        <taxon>Motilibacteraceae</taxon>
        <taxon>Motilibacter</taxon>
    </lineage>
</organism>
<gene>
    <name evidence="8" type="ORF">G9H71_00330</name>
</gene>
<dbReference type="Pfam" id="PF13458">
    <property type="entry name" value="Peripla_BP_6"/>
    <property type="match status" value="1"/>
</dbReference>
<dbReference type="EMBL" id="JAANNP010000001">
    <property type="protein sequence ID" value="NHC12228.1"/>
    <property type="molecule type" value="Genomic_DNA"/>
</dbReference>
<keyword evidence="3 6" id="KW-0732">Signal</keyword>
<protein>
    <submittedName>
        <fullName evidence="8">Branched-chain amino acid ABC transporter substrate-binding protein</fullName>
    </submittedName>
</protein>
<evidence type="ECO:0000256" key="4">
    <source>
        <dbReference type="ARBA" id="ARBA00022970"/>
    </source>
</evidence>
<dbReference type="Proteomes" id="UP000800981">
    <property type="component" value="Unassembled WGS sequence"/>
</dbReference>
<evidence type="ECO:0000313" key="8">
    <source>
        <dbReference type="EMBL" id="NHC12228.1"/>
    </source>
</evidence>
<feature type="region of interest" description="Disordered" evidence="5">
    <location>
        <begin position="27"/>
        <end position="47"/>
    </location>
</feature>
<dbReference type="RefSeq" id="WP_166276251.1">
    <property type="nucleotide sequence ID" value="NZ_JAANNP010000001.1"/>
</dbReference>
<evidence type="ECO:0000256" key="6">
    <source>
        <dbReference type="SAM" id="SignalP"/>
    </source>
</evidence>
<dbReference type="PANTHER" id="PTHR47151:SF2">
    <property type="entry name" value="AMINO ACID BINDING PROTEIN"/>
    <property type="match status" value="1"/>
</dbReference>
<reference evidence="8 9" key="1">
    <citation type="submission" date="2020-03" db="EMBL/GenBank/DDBJ databases">
        <title>Two novel Motilibacter sp.</title>
        <authorList>
            <person name="Liu S."/>
        </authorList>
    </citation>
    <scope>NUCLEOTIDE SEQUENCE [LARGE SCALE GENOMIC DNA]</scope>
    <source>
        <strain evidence="8 9">E257</strain>
    </source>
</reference>
<evidence type="ECO:0000313" key="9">
    <source>
        <dbReference type="Proteomes" id="UP000800981"/>
    </source>
</evidence>
<keyword evidence="9" id="KW-1185">Reference proteome</keyword>
<sequence>MRNVRRRASVLAAVAALALGVTACGSDDDGDSGASPAESSSSGGGSSATVKVGFMGALTGPDAQLGINEYNGAKLAFDQYNATNPATKVDFIQYDTTGAPDQATALAPKVAQDGVVAVVGPAFSGESKTAVPVLEEAKIANISASATNAALSTNGWKFWHRVLANDDVQGPGAGEFIVKSLPATSVAVIDDQSEYGKGLADVVNKTVGEQGGTVATRDSIDPEADDYSSTVNQIKSANPQAIFYGGYYSSAAKFVKQLRDGGVTATFVSGDGTLDQKFIDGAGDAAEGSILSCTCVLATASEDAAVQKFIDDYTAEYGTAPATYSAEAFDAATAIIKALEGGATTGEAINEALSNIDFQGVSKPIKFNDVGELETGTTYIHQVKDGKIISLGEYSSAKVQ</sequence>
<dbReference type="PROSITE" id="PS51257">
    <property type="entry name" value="PROKAR_LIPOPROTEIN"/>
    <property type="match status" value="1"/>
</dbReference>
<dbReference type="SUPFAM" id="SSF53822">
    <property type="entry name" value="Periplasmic binding protein-like I"/>
    <property type="match status" value="1"/>
</dbReference>
<keyword evidence="4" id="KW-0029">Amino-acid transport</keyword>
<dbReference type="Gene3D" id="3.40.50.2300">
    <property type="match status" value="2"/>
</dbReference>
<evidence type="ECO:0000256" key="1">
    <source>
        <dbReference type="ARBA" id="ARBA00010062"/>
    </source>
</evidence>
<proteinExistence type="inferred from homology"/>
<evidence type="ECO:0000256" key="3">
    <source>
        <dbReference type="ARBA" id="ARBA00022729"/>
    </source>
</evidence>
<accession>A0ABX0GSA5</accession>
<dbReference type="InterPro" id="IPR028081">
    <property type="entry name" value="Leu-bd"/>
</dbReference>
<dbReference type="InterPro" id="IPR000709">
    <property type="entry name" value="Leu_Ile_Val-bd"/>
</dbReference>
<comment type="caution">
    <text evidence="8">The sequence shown here is derived from an EMBL/GenBank/DDBJ whole genome shotgun (WGS) entry which is preliminary data.</text>
</comment>
<dbReference type="PRINTS" id="PR00337">
    <property type="entry name" value="LEUILEVALBP"/>
</dbReference>
<evidence type="ECO:0000259" key="7">
    <source>
        <dbReference type="Pfam" id="PF13458"/>
    </source>
</evidence>
<evidence type="ECO:0000256" key="5">
    <source>
        <dbReference type="SAM" id="MobiDB-lite"/>
    </source>
</evidence>
<keyword evidence="2" id="KW-0813">Transport</keyword>
<feature type="domain" description="Leucine-binding protein" evidence="7">
    <location>
        <begin position="49"/>
        <end position="386"/>
    </location>
</feature>
<dbReference type="CDD" id="cd06342">
    <property type="entry name" value="PBP1_ABC_LIVBP-like"/>
    <property type="match status" value="1"/>
</dbReference>
<dbReference type="PANTHER" id="PTHR47151">
    <property type="entry name" value="LEU/ILE/VAL-BINDING ABC TRANSPORTER SUBUNIT"/>
    <property type="match status" value="1"/>
</dbReference>
<comment type="similarity">
    <text evidence="1">Belongs to the leucine-binding protein family.</text>
</comment>
<feature type="chain" id="PRO_5047504457" evidence="6">
    <location>
        <begin position="24"/>
        <end position="400"/>
    </location>
</feature>
<feature type="compositionally biased region" description="Low complexity" evidence="5">
    <location>
        <begin position="32"/>
        <end position="41"/>
    </location>
</feature>